<dbReference type="InterPro" id="IPR002654">
    <property type="entry name" value="Glyco_trans_25"/>
</dbReference>
<keyword evidence="3" id="KW-1185">Reference proteome</keyword>
<evidence type="ECO:0000313" key="2">
    <source>
        <dbReference type="EMBL" id="MDV6225130.1"/>
    </source>
</evidence>
<evidence type="ECO:0000259" key="1">
    <source>
        <dbReference type="Pfam" id="PF01755"/>
    </source>
</evidence>
<proteinExistence type="predicted"/>
<name>A0ABU4AFV3_9HYPH</name>
<gene>
    <name evidence="2" type="ORF">R2G56_02425</name>
</gene>
<reference evidence="2 3" key="1">
    <citation type="submission" date="2023-10" db="EMBL/GenBank/DDBJ databases">
        <authorList>
            <person name="Venkata Ramana C."/>
            <person name="Sasikala C."/>
            <person name="Dhurka M."/>
        </authorList>
    </citation>
    <scope>NUCLEOTIDE SEQUENCE [LARGE SCALE GENOMIC DNA]</scope>
    <source>
        <strain evidence="2 3">KCTC 32151</strain>
    </source>
</reference>
<organism evidence="2 3">
    <name type="scientific">Nitratireductor aquimarinus</name>
    <dbReference type="NCBI Taxonomy" id="889300"/>
    <lineage>
        <taxon>Bacteria</taxon>
        <taxon>Pseudomonadati</taxon>
        <taxon>Pseudomonadota</taxon>
        <taxon>Alphaproteobacteria</taxon>
        <taxon>Hyphomicrobiales</taxon>
        <taxon>Phyllobacteriaceae</taxon>
        <taxon>Nitratireductor</taxon>
    </lineage>
</organism>
<protein>
    <submittedName>
        <fullName evidence="2">Glycosyltransferase family 25 protein</fullName>
    </submittedName>
</protein>
<dbReference type="EMBL" id="JAWLIP010000001">
    <property type="protein sequence ID" value="MDV6225130.1"/>
    <property type="molecule type" value="Genomic_DNA"/>
</dbReference>
<dbReference type="RefSeq" id="WP_317560340.1">
    <property type="nucleotide sequence ID" value="NZ_JAWLIP010000001.1"/>
</dbReference>
<evidence type="ECO:0000313" key="3">
    <source>
        <dbReference type="Proteomes" id="UP001185659"/>
    </source>
</evidence>
<dbReference type="Proteomes" id="UP001185659">
    <property type="component" value="Unassembled WGS sequence"/>
</dbReference>
<feature type="domain" description="Glycosyl transferase family 25" evidence="1">
    <location>
        <begin position="3"/>
        <end position="175"/>
    </location>
</feature>
<sequence>MLILVINLDREKKRLQHMREEFSAHGLAFQRVAAVDAARLSDETIAAHRKGSPNFYELGVGEVACFLSHRKCWEIAAESAENHTLVCEDDLFLGENAGEVLASGDWMPADGGIVKVEASRFKTLVGKVPVAEIAGHGVFALHRDYAGAGAYIISRDCARELLALTETFCDPADQFLFNRTVPGWHGRPIYQLMPAVAIQEVFLKPASGQALGSALQGERRTKRRTGFDKLRREAARPFEQLGGVISGVVTGLFSDRRWVRVPFR</sequence>
<comment type="caution">
    <text evidence="2">The sequence shown here is derived from an EMBL/GenBank/DDBJ whole genome shotgun (WGS) entry which is preliminary data.</text>
</comment>
<dbReference type="CDD" id="cd06532">
    <property type="entry name" value="Glyco_transf_25"/>
    <property type="match status" value="1"/>
</dbReference>
<accession>A0ABU4AFV3</accession>
<dbReference type="Pfam" id="PF01755">
    <property type="entry name" value="Glyco_transf_25"/>
    <property type="match status" value="1"/>
</dbReference>